<dbReference type="GO" id="GO:0000139">
    <property type="term" value="C:Golgi membrane"/>
    <property type="evidence" value="ECO:0007669"/>
    <property type="project" value="UniProtKB-SubCell"/>
</dbReference>
<dbReference type="Gene3D" id="3.90.550.50">
    <property type="match status" value="1"/>
</dbReference>
<dbReference type="STRING" id="48709.A0A1D2MUE1"/>
<dbReference type="AlphaFoldDB" id="A0A1D2MUE1"/>
<keyword evidence="9 10" id="KW-0472">Membrane</keyword>
<evidence type="ECO:0000313" key="12">
    <source>
        <dbReference type="EMBL" id="ODM96626.1"/>
    </source>
</evidence>
<organism evidence="12 13">
    <name type="scientific">Orchesella cincta</name>
    <name type="common">Springtail</name>
    <name type="synonym">Podura cincta</name>
    <dbReference type="NCBI Taxonomy" id="48709"/>
    <lineage>
        <taxon>Eukaryota</taxon>
        <taxon>Metazoa</taxon>
        <taxon>Ecdysozoa</taxon>
        <taxon>Arthropoda</taxon>
        <taxon>Hexapoda</taxon>
        <taxon>Collembola</taxon>
        <taxon>Entomobryomorpha</taxon>
        <taxon>Entomobryoidea</taxon>
        <taxon>Orchesellidae</taxon>
        <taxon>Orchesellinae</taxon>
        <taxon>Orchesella</taxon>
    </lineage>
</organism>
<evidence type="ECO:0000256" key="5">
    <source>
        <dbReference type="ARBA" id="ARBA00022692"/>
    </source>
</evidence>
<dbReference type="Pfam" id="PF01762">
    <property type="entry name" value="Galactosyl_T"/>
    <property type="match status" value="1"/>
</dbReference>
<evidence type="ECO:0000256" key="8">
    <source>
        <dbReference type="ARBA" id="ARBA00023034"/>
    </source>
</evidence>
<evidence type="ECO:0000256" key="4">
    <source>
        <dbReference type="ARBA" id="ARBA00022679"/>
    </source>
</evidence>
<reference evidence="12 13" key="1">
    <citation type="journal article" date="2016" name="Genome Biol. Evol.">
        <title>Gene Family Evolution Reflects Adaptation to Soil Environmental Stressors in the Genome of the Collembolan Orchesella cincta.</title>
        <authorList>
            <person name="Faddeeva-Vakhrusheva A."/>
            <person name="Derks M.F."/>
            <person name="Anvar S.Y."/>
            <person name="Agamennone V."/>
            <person name="Suring W."/>
            <person name="Smit S."/>
            <person name="van Straalen N.M."/>
            <person name="Roelofs D."/>
        </authorList>
    </citation>
    <scope>NUCLEOTIDE SEQUENCE [LARGE SCALE GENOMIC DNA]</scope>
    <source>
        <tissue evidence="12">Mixed pool</tissue>
    </source>
</reference>
<evidence type="ECO:0000256" key="11">
    <source>
        <dbReference type="SAM" id="MobiDB-lite"/>
    </source>
</evidence>
<protein>
    <recommendedName>
        <fullName evidence="10">Hexosyltransferase</fullName>
        <ecNumber evidence="10">2.4.1.-</ecNumber>
    </recommendedName>
</protein>
<comment type="similarity">
    <text evidence="2 10">Belongs to the glycosyltransferase 31 family.</text>
</comment>
<dbReference type="GO" id="GO:0006493">
    <property type="term" value="P:protein O-linked glycosylation"/>
    <property type="evidence" value="ECO:0007669"/>
    <property type="project" value="TreeGrafter"/>
</dbReference>
<keyword evidence="5 10" id="KW-0812">Transmembrane</keyword>
<dbReference type="Proteomes" id="UP000094527">
    <property type="component" value="Unassembled WGS sequence"/>
</dbReference>
<gene>
    <name evidence="12" type="ORF">Ocin01_10063</name>
</gene>
<sequence length="411" mass="48404">MKNGEVKVVTAAVDNRRRRIVYLVPLFLAAVALGFLLELSTYETLNFSEIRSAIAHIPHRLNQIKNWQSQSWESDEKSVSKVIPNPGNLIGNSDENLEEQSENEVVLDYERERPMEFWELPALLNINFTWIKNNENICARNPKDPADLRIMPVLVHTARSHFQERRGGSSSRPEVNLEQFEEQEKQLDEEQKEYGDLVIGSFTDSYHNLTYKHLMGYKWVLNFCRNAEFVLKVDDDMFIDILRFLNWRSDDLDKVAENKTAVIPELYCHTFAGTKPIRQVGSKWYASEEDWPDEWYPDYCSGWAYEITVDLIHKIYSVSNHRKLFWVDDVFVTGALLEIAKQVYEFKPNIRHIWGEVTGDIKEYRPICEKSNFELERKFKAVVYVPRGEFFERDMMCMWNKTLIDSKVKFK</sequence>
<feature type="transmembrane region" description="Helical" evidence="10">
    <location>
        <begin position="20"/>
        <end position="37"/>
    </location>
</feature>
<evidence type="ECO:0000256" key="7">
    <source>
        <dbReference type="ARBA" id="ARBA00022989"/>
    </source>
</evidence>
<comment type="subcellular location">
    <subcellularLocation>
        <location evidence="1 10">Golgi apparatus membrane</location>
        <topology evidence="1 10">Single-pass type II membrane protein</topology>
    </subcellularLocation>
</comment>
<dbReference type="InterPro" id="IPR002659">
    <property type="entry name" value="Glyco_trans_31"/>
</dbReference>
<keyword evidence="7 10" id="KW-1133">Transmembrane helix</keyword>
<evidence type="ECO:0000256" key="6">
    <source>
        <dbReference type="ARBA" id="ARBA00022968"/>
    </source>
</evidence>
<comment type="caution">
    <text evidence="12">The sequence shown here is derived from an EMBL/GenBank/DDBJ whole genome shotgun (WGS) entry which is preliminary data.</text>
</comment>
<evidence type="ECO:0000256" key="9">
    <source>
        <dbReference type="ARBA" id="ARBA00023136"/>
    </source>
</evidence>
<evidence type="ECO:0000256" key="1">
    <source>
        <dbReference type="ARBA" id="ARBA00004323"/>
    </source>
</evidence>
<evidence type="ECO:0000256" key="3">
    <source>
        <dbReference type="ARBA" id="ARBA00022676"/>
    </source>
</evidence>
<dbReference type="PANTHER" id="PTHR11214">
    <property type="entry name" value="BETA-1,3-N-ACETYLGLUCOSAMINYLTRANSFERASE"/>
    <property type="match status" value="1"/>
</dbReference>
<accession>A0A1D2MUE1</accession>
<feature type="region of interest" description="Disordered" evidence="11">
    <location>
        <begin position="162"/>
        <end position="186"/>
    </location>
</feature>
<dbReference type="GO" id="GO:0016758">
    <property type="term" value="F:hexosyltransferase activity"/>
    <property type="evidence" value="ECO:0007669"/>
    <property type="project" value="InterPro"/>
</dbReference>
<evidence type="ECO:0000313" key="13">
    <source>
        <dbReference type="Proteomes" id="UP000094527"/>
    </source>
</evidence>
<evidence type="ECO:0000256" key="2">
    <source>
        <dbReference type="ARBA" id="ARBA00008661"/>
    </source>
</evidence>
<proteinExistence type="inferred from homology"/>
<dbReference type="EMBL" id="LJIJ01000520">
    <property type="protein sequence ID" value="ODM96626.1"/>
    <property type="molecule type" value="Genomic_DNA"/>
</dbReference>
<dbReference type="EC" id="2.4.1.-" evidence="10"/>
<dbReference type="PANTHER" id="PTHR11214:SF235">
    <property type="entry name" value="HEXOSYLTRANSFERASE"/>
    <property type="match status" value="1"/>
</dbReference>
<keyword evidence="3 10" id="KW-0328">Glycosyltransferase</keyword>
<evidence type="ECO:0000256" key="10">
    <source>
        <dbReference type="RuleBase" id="RU363063"/>
    </source>
</evidence>
<dbReference type="OrthoDB" id="115198at2759"/>
<keyword evidence="8 10" id="KW-0333">Golgi apparatus</keyword>
<keyword evidence="13" id="KW-1185">Reference proteome</keyword>
<name>A0A1D2MUE1_ORCCI</name>
<keyword evidence="6 10" id="KW-0735">Signal-anchor</keyword>
<keyword evidence="4 12" id="KW-0808">Transferase</keyword>